<dbReference type="SUPFAM" id="SSF54995">
    <property type="entry name" value="Ribosomal protein S6"/>
    <property type="match status" value="1"/>
</dbReference>
<keyword evidence="2 6" id="KW-0689">Ribosomal protein</keyword>
<dbReference type="PANTHER" id="PTHR21011">
    <property type="entry name" value="MITOCHONDRIAL 28S RIBOSOMAL PROTEIN S6"/>
    <property type="match status" value="1"/>
</dbReference>
<evidence type="ECO:0000256" key="2">
    <source>
        <dbReference type="ARBA" id="ARBA00022980"/>
    </source>
</evidence>
<dbReference type="RefSeq" id="WP_205110248.1">
    <property type="nucleotide sequence ID" value="NZ_CAWUJD010000001.1"/>
</dbReference>
<comment type="caution">
    <text evidence="7">The sequence shown here is derived from an EMBL/GenBank/DDBJ whole genome shotgun (WGS) entry which is preliminary data.</text>
</comment>
<evidence type="ECO:0000256" key="3">
    <source>
        <dbReference type="ARBA" id="ARBA00023274"/>
    </source>
</evidence>
<dbReference type="GO" id="GO:0006412">
    <property type="term" value="P:translation"/>
    <property type="evidence" value="ECO:0007669"/>
    <property type="project" value="UniProtKB-UniRule"/>
</dbReference>
<evidence type="ECO:0000313" key="7">
    <source>
        <dbReference type="EMBL" id="MBM6662123.1"/>
    </source>
</evidence>
<dbReference type="EMBL" id="JACJJL010000016">
    <property type="protein sequence ID" value="MBM6662123.1"/>
    <property type="molecule type" value="Genomic_DNA"/>
</dbReference>
<gene>
    <name evidence="6" type="primary">rpsF</name>
    <name evidence="7" type="ORF">H6B30_10240</name>
</gene>
<accession>A0A939B3L0</accession>
<evidence type="ECO:0000256" key="1">
    <source>
        <dbReference type="ARBA" id="ARBA00009512"/>
    </source>
</evidence>
<comment type="function">
    <text evidence="4 6">Binds together with bS18 to 16S ribosomal RNA.</text>
</comment>
<dbReference type="InterPro" id="IPR000529">
    <property type="entry name" value="Ribosomal_bS6"/>
</dbReference>
<evidence type="ECO:0000256" key="6">
    <source>
        <dbReference type="HAMAP-Rule" id="MF_00360"/>
    </source>
</evidence>
<keyword evidence="6" id="KW-0694">RNA-binding</keyword>
<comment type="similarity">
    <text evidence="1 6">Belongs to the bacterial ribosomal protein bS6 family.</text>
</comment>
<dbReference type="InterPro" id="IPR035980">
    <property type="entry name" value="Ribosomal_bS6_sf"/>
</dbReference>
<organism evidence="7 8">
    <name type="scientific">Marseilla massiliensis</name>
    <dbReference type="NCBI Taxonomy" id="1841864"/>
    <lineage>
        <taxon>Bacteria</taxon>
        <taxon>Pseudomonadati</taxon>
        <taxon>Bacteroidota</taxon>
        <taxon>Bacteroidia</taxon>
        <taxon>Bacteroidales</taxon>
        <taxon>Prevotellaceae</taxon>
        <taxon>Marseilla</taxon>
    </lineage>
</organism>
<dbReference type="NCBIfam" id="TIGR00166">
    <property type="entry name" value="S6"/>
    <property type="match status" value="1"/>
</dbReference>
<evidence type="ECO:0000256" key="5">
    <source>
        <dbReference type="ARBA" id="ARBA00035294"/>
    </source>
</evidence>
<keyword evidence="6" id="KW-0699">rRNA-binding</keyword>
<dbReference type="GO" id="GO:1990904">
    <property type="term" value="C:ribonucleoprotein complex"/>
    <property type="evidence" value="ECO:0007669"/>
    <property type="project" value="UniProtKB-KW"/>
</dbReference>
<dbReference type="HAMAP" id="MF_00360">
    <property type="entry name" value="Ribosomal_bS6"/>
    <property type="match status" value="1"/>
</dbReference>
<keyword evidence="3 6" id="KW-0687">Ribonucleoprotein</keyword>
<name>A0A939B3L0_9BACT</name>
<dbReference type="GO" id="GO:0003735">
    <property type="term" value="F:structural constituent of ribosome"/>
    <property type="evidence" value="ECO:0007669"/>
    <property type="project" value="InterPro"/>
</dbReference>
<protein>
    <recommendedName>
        <fullName evidence="5 6">Small ribosomal subunit protein bS6</fullName>
    </recommendedName>
</protein>
<dbReference type="AlphaFoldDB" id="A0A939B3L0"/>
<dbReference type="InterPro" id="IPR014717">
    <property type="entry name" value="Transl_elong_EF1B/ribsomal_bS6"/>
</dbReference>
<sequence length="114" mass="13352">MNQYETVFILTPVLSDEQMKETVAKFKSLLTDNGAEILNEETWGLKKMAYAIQKKSTGFYCLLEFKAEPTIVKKLETGYRRDEKVIRYITVKLDKYAVEYAEKRRNKLAKKEEA</sequence>
<dbReference type="GO" id="GO:0005840">
    <property type="term" value="C:ribosome"/>
    <property type="evidence" value="ECO:0007669"/>
    <property type="project" value="UniProtKB-KW"/>
</dbReference>
<evidence type="ECO:0000256" key="4">
    <source>
        <dbReference type="ARBA" id="ARBA00035104"/>
    </source>
</evidence>
<dbReference type="Pfam" id="PF01250">
    <property type="entry name" value="Ribosomal_S6"/>
    <property type="match status" value="1"/>
</dbReference>
<dbReference type="Gene3D" id="3.30.70.60">
    <property type="match status" value="1"/>
</dbReference>
<dbReference type="PANTHER" id="PTHR21011:SF1">
    <property type="entry name" value="SMALL RIBOSOMAL SUBUNIT PROTEIN BS6M"/>
    <property type="match status" value="1"/>
</dbReference>
<dbReference type="GO" id="GO:0005737">
    <property type="term" value="C:cytoplasm"/>
    <property type="evidence" value="ECO:0007669"/>
    <property type="project" value="UniProtKB-ARBA"/>
</dbReference>
<dbReference type="InterPro" id="IPR020814">
    <property type="entry name" value="Ribosomal_S6_plastid/chlpt"/>
</dbReference>
<dbReference type="CDD" id="cd00473">
    <property type="entry name" value="bS6"/>
    <property type="match status" value="1"/>
</dbReference>
<proteinExistence type="inferred from homology"/>
<reference evidence="7 8" key="1">
    <citation type="journal article" date="2021" name="Sci. Rep.">
        <title>The distribution of antibiotic resistance genes in chicken gut microbiota commensals.</title>
        <authorList>
            <person name="Juricova H."/>
            <person name="Matiasovicova J."/>
            <person name="Kubasova T."/>
            <person name="Cejkova D."/>
            <person name="Rychlik I."/>
        </authorList>
    </citation>
    <scope>NUCLEOTIDE SEQUENCE [LARGE SCALE GENOMIC DNA]</scope>
    <source>
        <strain evidence="7 8">An819</strain>
    </source>
</reference>
<evidence type="ECO:0000313" key="8">
    <source>
        <dbReference type="Proteomes" id="UP000764045"/>
    </source>
</evidence>
<dbReference type="Proteomes" id="UP000764045">
    <property type="component" value="Unassembled WGS sequence"/>
</dbReference>
<dbReference type="GO" id="GO:0070181">
    <property type="term" value="F:small ribosomal subunit rRNA binding"/>
    <property type="evidence" value="ECO:0007669"/>
    <property type="project" value="TreeGrafter"/>
</dbReference>
<keyword evidence="8" id="KW-1185">Reference proteome</keyword>